<organism evidence="2 3">
    <name type="scientific">Rhododendron griersonianum</name>
    <dbReference type="NCBI Taxonomy" id="479676"/>
    <lineage>
        <taxon>Eukaryota</taxon>
        <taxon>Viridiplantae</taxon>
        <taxon>Streptophyta</taxon>
        <taxon>Embryophyta</taxon>
        <taxon>Tracheophyta</taxon>
        <taxon>Spermatophyta</taxon>
        <taxon>Magnoliopsida</taxon>
        <taxon>eudicotyledons</taxon>
        <taxon>Gunneridae</taxon>
        <taxon>Pentapetalae</taxon>
        <taxon>asterids</taxon>
        <taxon>Ericales</taxon>
        <taxon>Ericaceae</taxon>
        <taxon>Ericoideae</taxon>
        <taxon>Rhodoreae</taxon>
        <taxon>Rhododendron</taxon>
    </lineage>
</organism>
<dbReference type="EMBL" id="JACTNZ010000011">
    <property type="protein sequence ID" value="KAG5524987.1"/>
    <property type="molecule type" value="Genomic_DNA"/>
</dbReference>
<dbReference type="Proteomes" id="UP000823749">
    <property type="component" value="Chromosome 11"/>
</dbReference>
<feature type="signal peptide" evidence="1">
    <location>
        <begin position="1"/>
        <end position="17"/>
    </location>
</feature>
<comment type="caution">
    <text evidence="2">The sequence shown here is derived from an EMBL/GenBank/DDBJ whole genome shotgun (WGS) entry which is preliminary data.</text>
</comment>
<gene>
    <name evidence="2" type="ORF">RHGRI_031612</name>
</gene>
<keyword evidence="3" id="KW-1185">Reference proteome</keyword>
<feature type="chain" id="PRO_5043719835" evidence="1">
    <location>
        <begin position="18"/>
        <end position="174"/>
    </location>
</feature>
<dbReference type="InterPro" id="IPR011990">
    <property type="entry name" value="TPR-like_helical_dom_sf"/>
</dbReference>
<protein>
    <submittedName>
        <fullName evidence="2">Uncharacterized protein</fullName>
    </submittedName>
</protein>
<keyword evidence="1" id="KW-0732">Signal</keyword>
<name>A0AAV6IBY8_9ERIC</name>
<proteinExistence type="predicted"/>
<evidence type="ECO:0000256" key="1">
    <source>
        <dbReference type="SAM" id="SignalP"/>
    </source>
</evidence>
<evidence type="ECO:0000313" key="2">
    <source>
        <dbReference type="EMBL" id="KAG5524987.1"/>
    </source>
</evidence>
<dbReference type="AlphaFoldDB" id="A0AAV6IBY8"/>
<dbReference type="Gene3D" id="1.25.40.10">
    <property type="entry name" value="Tetratricopeptide repeat domain"/>
    <property type="match status" value="1"/>
</dbReference>
<evidence type="ECO:0000313" key="3">
    <source>
        <dbReference type="Proteomes" id="UP000823749"/>
    </source>
</evidence>
<sequence>MLLYLSFFFFFMNFVYENLFQMLMDLQDWKEALAYCRSTIPVYQSKLSFTLIPQWEIIEELIQGSILCLDCNIILVGNLSGLNSLFLCLFLSSKNGSGPSASSALHTPMLKTQMIASVLLLGDTDNAIKSLSKAMDILRITHGMNTPFMKELSIKLEEAHAEASYKLSSKNNSS</sequence>
<accession>A0AAV6IBY8</accession>
<reference evidence="2" key="1">
    <citation type="submission" date="2020-08" db="EMBL/GenBank/DDBJ databases">
        <title>Plant Genome Project.</title>
        <authorList>
            <person name="Zhang R.-G."/>
        </authorList>
    </citation>
    <scope>NUCLEOTIDE SEQUENCE</scope>
    <source>
        <strain evidence="2">WSP0</strain>
        <tissue evidence="2">Leaf</tissue>
    </source>
</reference>